<evidence type="ECO:0008006" key="3">
    <source>
        <dbReference type="Google" id="ProtNLM"/>
    </source>
</evidence>
<dbReference type="OrthoDB" id="40334at2759"/>
<evidence type="ECO:0000313" key="2">
    <source>
        <dbReference type="Proteomes" id="UP000784919"/>
    </source>
</evidence>
<dbReference type="Gene3D" id="3.40.30.10">
    <property type="entry name" value="Glutaredoxin"/>
    <property type="match status" value="1"/>
</dbReference>
<dbReference type="InterPro" id="IPR032801">
    <property type="entry name" value="PXL2A/B/C"/>
</dbReference>
<dbReference type="Pfam" id="PF13911">
    <property type="entry name" value="AhpC-TSA_2"/>
    <property type="match status" value="1"/>
</dbReference>
<reference evidence="1" key="1">
    <citation type="journal article" date="2020" name="bioRxiv">
        <title>Whole genome comparisons of ergot fungi reveals the divergence and evolution of species within the genus Claviceps are the result of varying mechanisms driving genome evolution and host range expansion.</title>
        <authorList>
            <person name="Wyka S.A."/>
            <person name="Mondo S.J."/>
            <person name="Liu M."/>
            <person name="Dettman J."/>
            <person name="Nalam V."/>
            <person name="Broders K.D."/>
        </authorList>
    </citation>
    <scope>NUCLEOTIDE SEQUENCE</scope>
    <source>
        <strain evidence="1">CCC 1102</strain>
    </source>
</reference>
<protein>
    <recommendedName>
        <fullName evidence="3">Thioredoxin domain-containing protein</fullName>
    </recommendedName>
</protein>
<comment type="caution">
    <text evidence="1">The sequence shown here is derived from an EMBL/GenBank/DDBJ whole genome shotgun (WGS) entry which is preliminary data.</text>
</comment>
<dbReference type="AlphaFoldDB" id="A0A9P7MSE4"/>
<dbReference type="PANTHER" id="PTHR42336:SF1">
    <property type="entry name" value="ALKYL HYDROPEROXIDE REDUCTASE SUBUNIT C_ THIOL SPECIFIC ANTIOXIDANT DOMAIN-CONTAINING PROTEIN"/>
    <property type="match status" value="1"/>
</dbReference>
<dbReference type="PANTHER" id="PTHR42336">
    <property type="entry name" value="THIOREDOXIN DOMAIN-CONTAINING PROTEIN-RELATED"/>
    <property type="match status" value="1"/>
</dbReference>
<dbReference type="SUPFAM" id="SSF52833">
    <property type="entry name" value="Thioredoxin-like"/>
    <property type="match status" value="1"/>
</dbReference>
<name>A0A9P7MSE4_9HYPO</name>
<dbReference type="EMBL" id="SRPS01000100">
    <property type="protein sequence ID" value="KAG5968921.1"/>
    <property type="molecule type" value="Genomic_DNA"/>
</dbReference>
<proteinExistence type="predicted"/>
<accession>A0A9P7MSE4</accession>
<organism evidence="1 2">
    <name type="scientific">Claviceps arundinis</name>
    <dbReference type="NCBI Taxonomy" id="1623583"/>
    <lineage>
        <taxon>Eukaryota</taxon>
        <taxon>Fungi</taxon>
        <taxon>Dikarya</taxon>
        <taxon>Ascomycota</taxon>
        <taxon>Pezizomycotina</taxon>
        <taxon>Sordariomycetes</taxon>
        <taxon>Hypocreomycetidae</taxon>
        <taxon>Hypocreales</taxon>
        <taxon>Clavicipitaceae</taxon>
        <taxon>Claviceps</taxon>
    </lineage>
</organism>
<dbReference type="InterPro" id="IPR036249">
    <property type="entry name" value="Thioredoxin-like_sf"/>
</dbReference>
<sequence length="217" mass="24064">MSEPIARPAEAKSGFWAELESFKSPESKSIANLPVVGGKAPSTDKLRVPNGKDNLIVFLRHCGCPFAEKTFKWLAAVSERHRDIHCVAVSHSSREATERWIPQVGGAWQTEMIIDQERDVYAAWGIGLSSTWHAFNPFSLYSVYRLGADEGIWNRATESGSRWQKSGAFAVDRDGVVQWLHVSKAADDLPDFDAAIQSLGIEPRLDGESDEPQVQKP</sequence>
<dbReference type="Proteomes" id="UP000784919">
    <property type="component" value="Unassembled WGS sequence"/>
</dbReference>
<gene>
    <name evidence="1" type="ORF">E4U56_000212</name>
</gene>
<evidence type="ECO:0000313" key="1">
    <source>
        <dbReference type="EMBL" id="KAG5968921.1"/>
    </source>
</evidence>